<evidence type="ECO:0000256" key="1">
    <source>
        <dbReference type="SAM" id="MobiDB-lite"/>
    </source>
</evidence>
<dbReference type="Proteomes" id="UP000011715">
    <property type="component" value="Unassembled WGS sequence"/>
</dbReference>
<dbReference type="EnsemblFungi" id="MAPG_06183T0">
    <property type="protein sequence ID" value="MAPG_06183T0"/>
    <property type="gene ID" value="MAPG_06183"/>
</dbReference>
<dbReference type="EMBL" id="ADBL01001487">
    <property type="status" value="NOT_ANNOTATED_CDS"/>
    <property type="molecule type" value="Genomic_DNA"/>
</dbReference>
<protein>
    <recommendedName>
        <fullName evidence="3">Rhamnogalacturonase A/B/Epimerase-like pectate lyase domain-containing protein</fullName>
    </recommendedName>
</protein>
<accession>A0A0C4E1C5</accession>
<dbReference type="eggNOG" id="ENOG502SINF">
    <property type="taxonomic scope" value="Eukaryota"/>
</dbReference>
<organism evidence="5 6">
    <name type="scientific">Magnaporthiopsis poae (strain ATCC 64411 / 73-15)</name>
    <name type="common">Kentucky bluegrass fungus</name>
    <name type="synonym">Magnaporthe poae</name>
    <dbReference type="NCBI Taxonomy" id="644358"/>
    <lineage>
        <taxon>Eukaryota</taxon>
        <taxon>Fungi</taxon>
        <taxon>Dikarya</taxon>
        <taxon>Ascomycota</taxon>
        <taxon>Pezizomycotina</taxon>
        <taxon>Sordariomycetes</taxon>
        <taxon>Sordariomycetidae</taxon>
        <taxon>Magnaporthales</taxon>
        <taxon>Magnaporthaceae</taxon>
        <taxon>Magnaporthiopsis</taxon>
    </lineage>
</organism>
<dbReference type="FunFam" id="2.160.20.10:FF:000043">
    <property type="entry name" value="Exo-beta-1,3-glucanase, putative"/>
    <property type="match status" value="1"/>
</dbReference>
<dbReference type="OrthoDB" id="1046782at2759"/>
<evidence type="ECO:0000259" key="3">
    <source>
        <dbReference type="Pfam" id="PF12708"/>
    </source>
</evidence>
<dbReference type="CDD" id="cd23668">
    <property type="entry name" value="GH55_beta13glucanase-like"/>
    <property type="match status" value="1"/>
</dbReference>
<feature type="domain" description="Rhamnogalacturonase A/B/Epimerase-like pectate lyase" evidence="3">
    <location>
        <begin position="843"/>
        <end position="900"/>
    </location>
</feature>
<dbReference type="Gene3D" id="2.160.20.10">
    <property type="entry name" value="Single-stranded right-handed beta-helix, Pectin lyase-like"/>
    <property type="match status" value="2"/>
</dbReference>
<reference evidence="5" key="4">
    <citation type="journal article" date="2015" name="G3 (Bethesda)">
        <title>Genome sequences of three phytopathogenic species of the Magnaporthaceae family of fungi.</title>
        <authorList>
            <person name="Okagaki L.H."/>
            <person name="Nunes C.C."/>
            <person name="Sailsbery J."/>
            <person name="Clay B."/>
            <person name="Brown D."/>
            <person name="John T."/>
            <person name="Oh Y."/>
            <person name="Young N."/>
            <person name="Fitzgerald M."/>
            <person name="Haas B.J."/>
            <person name="Zeng Q."/>
            <person name="Young S."/>
            <person name="Adiconis X."/>
            <person name="Fan L."/>
            <person name="Levin J.Z."/>
            <person name="Mitchell T.K."/>
            <person name="Okubara P.A."/>
            <person name="Farman M.L."/>
            <person name="Kohn L.M."/>
            <person name="Birren B."/>
            <person name="Ma L.-J."/>
            <person name="Dean R.A."/>
        </authorList>
    </citation>
    <scope>NUCLEOTIDE SEQUENCE</scope>
    <source>
        <strain evidence="5">ATCC 64411 / 73-15</strain>
    </source>
</reference>
<evidence type="ECO:0000313" key="5">
    <source>
        <dbReference type="EnsemblFungi" id="MAPG_06183T0"/>
    </source>
</evidence>
<dbReference type="EMBL" id="ADBL01001488">
    <property type="status" value="NOT_ANNOTATED_CDS"/>
    <property type="molecule type" value="Genomic_DNA"/>
</dbReference>
<evidence type="ECO:0000313" key="6">
    <source>
        <dbReference type="Proteomes" id="UP000011715"/>
    </source>
</evidence>
<dbReference type="VEuPathDB" id="FungiDB:MAPG_06183"/>
<feature type="region of interest" description="Disordered" evidence="1">
    <location>
        <begin position="1407"/>
        <end position="1465"/>
    </location>
</feature>
<dbReference type="SUPFAM" id="SSF51126">
    <property type="entry name" value="Pectin lyase-like"/>
    <property type="match status" value="2"/>
</dbReference>
<feature type="chain" id="PRO_5009385712" description="Rhamnogalacturonase A/B/Epimerase-like pectate lyase domain-containing protein" evidence="2">
    <location>
        <begin position="25"/>
        <end position="1592"/>
    </location>
</feature>
<proteinExistence type="predicted"/>
<sequence length="1592" mass="173939">MAPLFWLLCSLATLVTLYGRGVQAQYLQDVEVQSTVGPNGATTSKTFYRAHLTGAVPQQVVDLSPELVVLEYNCRYMPNICKNADNWFDTQRGKDHKRKYGMRFAFDLSTEGRRSRKRLRRDKSCRNFVNSAVCPHPNSAIVMRQDGPWRFKDLEPGTRINEIKADTSPNGARLPSWLRYTCDEFPPATFIQGGHGIANLAYDKSETRCAAQRCASSRQTGGTVIKAEQDWQGTSHQILRNTLLGIANGRPTDFPWLGPRPKQGIIFFELRYDNSIPGPKNSQPAKVIHYKGNTAAPVTRIVSMTKRDLAAKKGNRTISQEQLENEAFWRWADNVTVKELLELGPAHVSEKIVVANHTESSMRMGFPGFAMSLPWMYAVPHGTGGEIPEVVSGPPRADHYKLKKRQEALAREVGGNSSVPSAVGSTPLLRSATSADLEHARRLHARRHVQTAASGTFWMEHIARKGAVPFGNEPDYKVFRNVLDYGAKGDGVADDTKAIKEAMNSGKRCGEKCNGSTTKNAIVYFPPGTYRVSSTISMPFGTQVIGDASNLPTLLAAHDFIGLGVLAANIYTGGGEGTDGLDQQWYVNTANFYRQIRNIKIDITATRPTSSVAGLHYQIAQATSLQNVEIIALPGTAQLGIFAENGSGGVISDVTIRGGKFGLYAGEQQFTAQRLKFIGCDTGVQVIWDWGWVWKSITMTDVGVGFRLLPESKPTANRQDQQPNGNVGSASFIDSTFTNVQTAILIAPPDKKPGTGSTGVVVENVKFEGVSKAVADTNNTTLLAASGVVSHWALGPVYREKGPDFSMGGKIGTYRRNQDLLDGNGAYFERAKPQYEWRPTGDFMHVKDFGARGDGVTDDTAAFQNALYSSQGSIFFVDAGSYIITGTIIVPIGSKIVGETWSQLVASGPYFSNADDPKIMVQVGHEGNVGDVEMQDLIFTNRGPTAGLILVQWNVRAASPGSAGLWDCHVRIGGSTGTELTSAECPPLFSGVAQGCNAGSLMMHITKRASGYFENMWLWVADHMIDDPDLNDANNTMAMNSIYVARGLLVESVNPTWLYGTSSEHAVYYQYNFHKAENIFAGTIQTESPYYQPTPKPPAPFESAVGKLAGDPDYSCKAGDEFSGCDESWAVIMRECANIFVAGAGLYSWFSTYSQDCISKHECQSVLMLLEDNHAGVRFHNLVTIGAKYMAVMDGKGIKALDYLNAESHPRWSQISVLDVANDGAKAEMLWVDPKIWDMEEPSFTCIPPCLVMIPPWTKATRTVNYPLITVSSNDWSTTITRNPLTITQLNFEPVTLEAGGSSGGKRRKRSAQPFEAFWPKPATTPSWPQVIYMDGDGNAATTGPTVPFPLPPQTIGPDAPAPTAGGSWPKLGILPVQGQEERPLVDHCAWDKTFLPICYDGDLEIHPEMKPMPEDPFSEDDEGSLVICPDNTSQPPPLHEVTATSSSSSSTTTTTAEPTLSRGIPELNKRPYCFNVGQPATNAQLRAAARSFCRDLGREGQVLRNLRALFGSAGNRWTIGRTYNPTSDGGWPISIDTQLTIYPGCEFVVNYNRCEKYMSVPADSCNCEGENGKRGGTIGDRCYEFMVDPNL</sequence>
<reference evidence="6" key="1">
    <citation type="submission" date="2010-05" db="EMBL/GenBank/DDBJ databases">
        <title>The genome sequence of Magnaporthe poae strain ATCC 64411.</title>
        <authorList>
            <person name="Ma L.-J."/>
            <person name="Dead R."/>
            <person name="Young S."/>
            <person name="Zeng Q."/>
            <person name="Koehrsen M."/>
            <person name="Alvarado L."/>
            <person name="Berlin A."/>
            <person name="Chapman S.B."/>
            <person name="Chen Z."/>
            <person name="Freedman E."/>
            <person name="Gellesch M."/>
            <person name="Goldberg J."/>
            <person name="Griggs A."/>
            <person name="Gujja S."/>
            <person name="Heilman E.R."/>
            <person name="Heiman D."/>
            <person name="Hepburn T."/>
            <person name="Howarth C."/>
            <person name="Jen D."/>
            <person name="Larson L."/>
            <person name="Mehta T."/>
            <person name="Neiman D."/>
            <person name="Pearson M."/>
            <person name="Roberts A."/>
            <person name="Saif S."/>
            <person name="Shea T."/>
            <person name="Shenoy N."/>
            <person name="Sisk P."/>
            <person name="Stolte C."/>
            <person name="Sykes S."/>
            <person name="Walk T."/>
            <person name="White J."/>
            <person name="Yandava C."/>
            <person name="Haas B."/>
            <person name="Nusbaum C."/>
            <person name="Birren B."/>
        </authorList>
    </citation>
    <scope>NUCLEOTIDE SEQUENCE [LARGE SCALE GENOMIC DNA]</scope>
    <source>
        <strain evidence="6">ATCC 64411 / 73-15</strain>
    </source>
</reference>
<dbReference type="InterPro" id="IPR039279">
    <property type="entry name" value="QRT3-like"/>
</dbReference>
<dbReference type="STRING" id="644358.A0A0C4E1C5"/>
<dbReference type="OMA" id="TPKECPP"/>
<reference evidence="4" key="2">
    <citation type="submission" date="2010-05" db="EMBL/GenBank/DDBJ databases">
        <title>The Genome Sequence of Magnaporthe poae strain ATCC 64411.</title>
        <authorList>
            <consortium name="The Broad Institute Genome Sequencing Platform"/>
            <consortium name="Broad Institute Genome Sequencing Center for Infectious Disease"/>
            <person name="Ma L.-J."/>
            <person name="Dead R."/>
            <person name="Young S."/>
            <person name="Zeng Q."/>
            <person name="Koehrsen M."/>
            <person name="Alvarado L."/>
            <person name="Berlin A."/>
            <person name="Chapman S.B."/>
            <person name="Chen Z."/>
            <person name="Freedman E."/>
            <person name="Gellesch M."/>
            <person name="Goldberg J."/>
            <person name="Griggs A."/>
            <person name="Gujja S."/>
            <person name="Heilman E.R."/>
            <person name="Heiman D."/>
            <person name="Hepburn T."/>
            <person name="Howarth C."/>
            <person name="Jen D."/>
            <person name="Larson L."/>
            <person name="Mehta T."/>
            <person name="Neiman D."/>
            <person name="Pearson M."/>
            <person name="Roberts A."/>
            <person name="Saif S."/>
            <person name="Shea T."/>
            <person name="Shenoy N."/>
            <person name="Sisk P."/>
            <person name="Stolte C."/>
            <person name="Sykes S."/>
            <person name="Walk T."/>
            <person name="White J."/>
            <person name="Yandava C."/>
            <person name="Haas B."/>
            <person name="Nusbaum C."/>
            <person name="Birren B."/>
        </authorList>
    </citation>
    <scope>NUCLEOTIDE SEQUENCE</scope>
    <source>
        <strain evidence="4">ATCC 64411</strain>
    </source>
</reference>
<name>A0A0C4E1C5_MAGP6</name>
<evidence type="ECO:0000256" key="2">
    <source>
        <dbReference type="SAM" id="SignalP"/>
    </source>
</evidence>
<reference evidence="5" key="5">
    <citation type="submission" date="2015-06" db="UniProtKB">
        <authorList>
            <consortium name="EnsemblFungi"/>
        </authorList>
    </citation>
    <scope>IDENTIFICATION</scope>
    <source>
        <strain evidence="5">ATCC 64411</strain>
    </source>
</reference>
<dbReference type="InterPro" id="IPR012334">
    <property type="entry name" value="Pectin_lyas_fold"/>
</dbReference>
<evidence type="ECO:0000313" key="4">
    <source>
        <dbReference type="EMBL" id="KLU87181.1"/>
    </source>
</evidence>
<keyword evidence="2" id="KW-0732">Signal</keyword>
<dbReference type="InterPro" id="IPR011050">
    <property type="entry name" value="Pectin_lyase_fold/virulence"/>
</dbReference>
<feature type="compositionally biased region" description="Low complexity" evidence="1">
    <location>
        <begin position="1443"/>
        <end position="1457"/>
    </location>
</feature>
<dbReference type="Pfam" id="PF12708">
    <property type="entry name" value="Pect-lyase_RHGA_epim"/>
    <property type="match status" value="2"/>
</dbReference>
<dbReference type="InterPro" id="IPR024535">
    <property type="entry name" value="RHGA/B-epi-like_pectate_lyase"/>
</dbReference>
<dbReference type="PANTHER" id="PTHR33928:SF2">
    <property type="entry name" value="PECTATE LYASE SUPERFAMILY PROTEIN DOMAIN-CONTAINING PROTEIN-RELATED"/>
    <property type="match status" value="1"/>
</dbReference>
<keyword evidence="6" id="KW-1185">Reference proteome</keyword>
<dbReference type="PANTHER" id="PTHR33928">
    <property type="entry name" value="POLYGALACTURONASE QRT3"/>
    <property type="match status" value="1"/>
</dbReference>
<feature type="domain" description="Rhamnogalacturonase A/B/Epimerase-like pectate lyase" evidence="3">
    <location>
        <begin position="479"/>
        <end position="706"/>
    </location>
</feature>
<gene>
    <name evidence="4" type="ORF">MAPG_06183</name>
</gene>
<dbReference type="GO" id="GO:0004650">
    <property type="term" value="F:polygalacturonase activity"/>
    <property type="evidence" value="ECO:0007669"/>
    <property type="project" value="InterPro"/>
</dbReference>
<dbReference type="EMBL" id="GL876970">
    <property type="protein sequence ID" value="KLU87181.1"/>
    <property type="molecule type" value="Genomic_DNA"/>
</dbReference>
<feature type="signal peptide" evidence="2">
    <location>
        <begin position="1"/>
        <end position="24"/>
    </location>
</feature>
<reference evidence="4" key="3">
    <citation type="submission" date="2011-03" db="EMBL/GenBank/DDBJ databases">
        <title>Annotation of Magnaporthe poae ATCC 64411.</title>
        <authorList>
            <person name="Ma L.-J."/>
            <person name="Dead R."/>
            <person name="Young S.K."/>
            <person name="Zeng Q."/>
            <person name="Gargeya S."/>
            <person name="Fitzgerald M."/>
            <person name="Haas B."/>
            <person name="Abouelleil A."/>
            <person name="Alvarado L."/>
            <person name="Arachchi H.M."/>
            <person name="Berlin A."/>
            <person name="Brown A."/>
            <person name="Chapman S.B."/>
            <person name="Chen Z."/>
            <person name="Dunbar C."/>
            <person name="Freedman E."/>
            <person name="Gearin G."/>
            <person name="Gellesch M."/>
            <person name="Goldberg J."/>
            <person name="Griggs A."/>
            <person name="Gujja S."/>
            <person name="Heiman D."/>
            <person name="Howarth C."/>
            <person name="Larson L."/>
            <person name="Lui A."/>
            <person name="MacDonald P.J.P."/>
            <person name="Mehta T."/>
            <person name="Montmayeur A."/>
            <person name="Murphy C."/>
            <person name="Neiman D."/>
            <person name="Pearson M."/>
            <person name="Priest M."/>
            <person name="Roberts A."/>
            <person name="Saif S."/>
            <person name="Shea T."/>
            <person name="Shenoy N."/>
            <person name="Sisk P."/>
            <person name="Stolte C."/>
            <person name="Sykes S."/>
            <person name="Yandava C."/>
            <person name="Wortman J."/>
            <person name="Nusbaum C."/>
            <person name="Birren B."/>
        </authorList>
    </citation>
    <scope>NUCLEOTIDE SEQUENCE</scope>
    <source>
        <strain evidence="4">ATCC 64411</strain>
    </source>
</reference>